<evidence type="ECO:0000256" key="1">
    <source>
        <dbReference type="SAM" id="MobiDB-lite"/>
    </source>
</evidence>
<feature type="transmembrane region" description="Helical" evidence="2">
    <location>
        <begin position="738"/>
        <end position="759"/>
    </location>
</feature>
<proteinExistence type="predicted"/>
<keyword evidence="2" id="KW-0812">Transmembrane</keyword>
<dbReference type="STRING" id="1686286.GCA_900092335_02511"/>
<evidence type="ECO:0000313" key="5">
    <source>
        <dbReference type="EMBL" id="TQE43514.1"/>
    </source>
</evidence>
<dbReference type="RefSeq" id="WP_141628924.1">
    <property type="nucleotide sequence ID" value="NZ_VHIR01000008.1"/>
</dbReference>
<feature type="region of interest" description="Disordered" evidence="1">
    <location>
        <begin position="649"/>
        <end position="734"/>
    </location>
</feature>
<keyword evidence="6" id="KW-1185">Reference proteome</keyword>
<sequence>MASRFRRGTFIAALTTTALIPLTVSASAATADGHLHWGIRASFNSYTNGATYVGDGATRTDNGFDFELTDVTFDKESKRTEAQFNGTILYRKYCQDASQPMTSVCDLDLRFEDPKVVLSPAESYLEAHVSSKQYLKNEIYAPKEAVKIATLKPSSATFTNEGGRVSWENIASTLTEEGNRMFSEFYSVGEGLDPVALNYVGEGATFVESDITLRTQTWNSHADYDDGVHQLFDTGTGVLVGMPDGQGYALIDNNLKEIAALPAQTGNRGLAAYDSNHKVLYYVDETDRAELKAVDITDSGFGTPRVAATASHDIYAVGYHPGTDVIAAIVPEDFSARTATLLSGSNGTFTEAPLPTGEQLFGDTRLDAEPGTIWANDFAWKNQAELLPMKDGTFLYNGSPEPYFEGEELPTKSLLYSIKPDATEVTERATFMKGSRYTSQSTYLDGLSTDGVHIYRFNSNPNPSAAAAQSLIYDPDTRDVKAESEPTFGVLPGWAAVGFDADGTPIQLNGSTGDLNWLQQGSFTVTKSFPLPNGRETTNVTNNTFLVRKDGTMFVPTLDESRGDWKEHYVLRRIDVASEDTPAISEEDNLAKLRKRALAIPQKKLDDATSALAADPTNAELQRDVAIAQAELDIATAKLDNDADKLAAAQQALAKAQAGQPESGKPKPENPKPENTQPNKPKPENPKPENTQPNKPKPENPKPENTQPNKPKPENPKPEKPESEKSSKPESMSASATVAWIVPILTLLAALGSVGYAVIHGMIPGLKLPKLPF</sequence>
<dbReference type="AlphaFoldDB" id="A0A540R7W9"/>
<organism evidence="5 6">
    <name type="scientific">Corynebacterium phoceense</name>
    <dbReference type="NCBI Taxonomy" id="1686286"/>
    <lineage>
        <taxon>Bacteria</taxon>
        <taxon>Bacillati</taxon>
        <taxon>Actinomycetota</taxon>
        <taxon>Actinomycetes</taxon>
        <taxon>Mycobacteriales</taxon>
        <taxon>Corynebacteriaceae</taxon>
        <taxon>Corynebacterium</taxon>
    </lineage>
</organism>
<feature type="compositionally biased region" description="Basic and acidic residues" evidence="1">
    <location>
        <begin position="711"/>
        <end position="728"/>
    </location>
</feature>
<dbReference type="EMBL" id="VHIR01000008">
    <property type="protein sequence ID" value="TQE43514.1"/>
    <property type="molecule type" value="Genomic_DNA"/>
</dbReference>
<feature type="domain" description="Htaa" evidence="4">
    <location>
        <begin position="32"/>
        <end position="197"/>
    </location>
</feature>
<name>A0A540R7W9_9CORY</name>
<evidence type="ECO:0000259" key="4">
    <source>
        <dbReference type="Pfam" id="PF04213"/>
    </source>
</evidence>
<feature type="compositionally biased region" description="Low complexity" evidence="1">
    <location>
        <begin position="649"/>
        <end position="658"/>
    </location>
</feature>
<accession>A0A540R7W9</accession>
<evidence type="ECO:0000256" key="2">
    <source>
        <dbReference type="SAM" id="Phobius"/>
    </source>
</evidence>
<comment type="caution">
    <text evidence="5">The sequence shown here is derived from an EMBL/GenBank/DDBJ whole genome shotgun (WGS) entry which is preliminary data.</text>
</comment>
<feature type="chain" id="PRO_5022025415" description="Htaa domain-containing protein" evidence="3">
    <location>
        <begin position="29"/>
        <end position="773"/>
    </location>
</feature>
<dbReference type="InterPro" id="IPR007331">
    <property type="entry name" value="Htaa"/>
</dbReference>
<dbReference type="Proteomes" id="UP000318080">
    <property type="component" value="Unassembled WGS sequence"/>
</dbReference>
<keyword evidence="2" id="KW-1133">Transmembrane helix</keyword>
<dbReference type="Pfam" id="PF04213">
    <property type="entry name" value="HtaA"/>
    <property type="match status" value="1"/>
</dbReference>
<reference evidence="5 6" key="1">
    <citation type="submission" date="2019-06" db="EMBL/GenBank/DDBJ databases">
        <title>Draft genome of C. phoceense Strain 272.</title>
        <authorList>
            <person name="Pacheco L.G.C."/>
            <person name="Barberis C.M."/>
            <person name="Almuzara M.N."/>
            <person name="Traglia G.M."/>
            <person name="Santos C.S."/>
            <person name="Rocha D.J.P.G."/>
            <person name="Aguiar E.R.G.R."/>
            <person name="Vay C.A."/>
        </authorList>
    </citation>
    <scope>NUCLEOTIDE SEQUENCE [LARGE SCALE GENOMIC DNA]</scope>
    <source>
        <strain evidence="5 6">272</strain>
    </source>
</reference>
<evidence type="ECO:0000256" key="3">
    <source>
        <dbReference type="SAM" id="SignalP"/>
    </source>
</evidence>
<gene>
    <name evidence="5" type="ORF">EJK80_07035</name>
</gene>
<keyword evidence="3" id="KW-0732">Signal</keyword>
<keyword evidence="2" id="KW-0472">Membrane</keyword>
<evidence type="ECO:0000313" key="6">
    <source>
        <dbReference type="Proteomes" id="UP000318080"/>
    </source>
</evidence>
<feature type="signal peptide" evidence="3">
    <location>
        <begin position="1"/>
        <end position="28"/>
    </location>
</feature>
<protein>
    <recommendedName>
        <fullName evidence="4">Htaa domain-containing protein</fullName>
    </recommendedName>
</protein>